<dbReference type="Pfam" id="PF07686">
    <property type="entry name" value="V-set"/>
    <property type="match status" value="1"/>
</dbReference>
<dbReference type="FunFam" id="2.60.40.10:FF:000389">
    <property type="entry name" value="Immunoglobulin superfamily member 9B"/>
    <property type="match status" value="1"/>
</dbReference>
<evidence type="ECO:0000256" key="1">
    <source>
        <dbReference type="ARBA" id="ARBA00004162"/>
    </source>
</evidence>
<keyword evidence="21" id="KW-1185">Reference proteome</keyword>
<dbReference type="SMART" id="SM00408">
    <property type="entry name" value="IGc2"/>
    <property type="match status" value="4"/>
</dbReference>
<reference evidence="20" key="2">
    <citation type="submission" date="2025-09" db="UniProtKB">
        <authorList>
            <consortium name="Ensembl"/>
        </authorList>
    </citation>
    <scope>IDENTIFICATION</scope>
</reference>
<evidence type="ECO:0000256" key="15">
    <source>
        <dbReference type="ARBA" id="ARBA00061549"/>
    </source>
</evidence>
<evidence type="ECO:0000256" key="5">
    <source>
        <dbReference type="ARBA" id="ARBA00022729"/>
    </source>
</evidence>
<evidence type="ECO:0000256" key="10">
    <source>
        <dbReference type="ARBA" id="ARBA00023136"/>
    </source>
</evidence>
<dbReference type="InterPro" id="IPR051170">
    <property type="entry name" value="Neural/epithelial_adhesion"/>
</dbReference>
<dbReference type="PROSITE" id="PS50853">
    <property type="entry name" value="FN3"/>
    <property type="match status" value="2"/>
</dbReference>
<dbReference type="GO" id="GO:0005886">
    <property type="term" value="C:plasma membrane"/>
    <property type="evidence" value="ECO:0007669"/>
    <property type="project" value="UniProtKB-SubCell"/>
</dbReference>
<evidence type="ECO:0000313" key="20">
    <source>
        <dbReference type="Ensembl" id="ENSCCRP00010032889.1"/>
    </source>
</evidence>
<evidence type="ECO:0000256" key="8">
    <source>
        <dbReference type="ARBA" id="ARBA00022989"/>
    </source>
</evidence>
<name>A0A8C1JHT7_CYPCA</name>
<dbReference type="SUPFAM" id="SSF49265">
    <property type="entry name" value="Fibronectin type III"/>
    <property type="match status" value="1"/>
</dbReference>
<dbReference type="InterPro" id="IPR013783">
    <property type="entry name" value="Ig-like_fold"/>
</dbReference>
<dbReference type="Pfam" id="PF13927">
    <property type="entry name" value="Ig_3"/>
    <property type="match status" value="2"/>
</dbReference>
<evidence type="ECO:0000259" key="19">
    <source>
        <dbReference type="PROSITE" id="PS50853"/>
    </source>
</evidence>
<dbReference type="Gene3D" id="2.60.40.10">
    <property type="entry name" value="Immunoglobulins"/>
    <property type="match status" value="6"/>
</dbReference>
<dbReference type="GO" id="GO:0043005">
    <property type="term" value="C:neuron projection"/>
    <property type="evidence" value="ECO:0007669"/>
    <property type="project" value="TreeGrafter"/>
</dbReference>
<evidence type="ECO:0000313" key="21">
    <source>
        <dbReference type="Proteomes" id="UP000694427"/>
    </source>
</evidence>
<evidence type="ECO:0000256" key="3">
    <source>
        <dbReference type="ARBA" id="ARBA00022553"/>
    </source>
</evidence>
<keyword evidence="5" id="KW-0732">Signal</keyword>
<dbReference type="GO" id="GO:0007399">
    <property type="term" value="P:nervous system development"/>
    <property type="evidence" value="ECO:0007669"/>
    <property type="project" value="UniProtKB-KW"/>
</dbReference>
<evidence type="ECO:0000256" key="6">
    <source>
        <dbReference type="ARBA" id="ARBA00022737"/>
    </source>
</evidence>
<feature type="domain" description="Ig-like" evidence="18">
    <location>
        <begin position="12"/>
        <end position="108"/>
    </location>
</feature>
<dbReference type="InterPro" id="IPR003599">
    <property type="entry name" value="Ig_sub"/>
</dbReference>
<organism evidence="20 21">
    <name type="scientific">Cyprinus carpio</name>
    <name type="common">Common carp</name>
    <dbReference type="NCBI Taxonomy" id="7962"/>
    <lineage>
        <taxon>Eukaryota</taxon>
        <taxon>Metazoa</taxon>
        <taxon>Chordata</taxon>
        <taxon>Craniata</taxon>
        <taxon>Vertebrata</taxon>
        <taxon>Euteleostomi</taxon>
        <taxon>Actinopterygii</taxon>
        <taxon>Neopterygii</taxon>
        <taxon>Teleostei</taxon>
        <taxon>Ostariophysi</taxon>
        <taxon>Cypriniformes</taxon>
        <taxon>Cyprinidae</taxon>
        <taxon>Cyprininae</taxon>
        <taxon>Cyprinus</taxon>
    </lineage>
</organism>
<feature type="region of interest" description="Disordered" evidence="16">
    <location>
        <begin position="699"/>
        <end position="758"/>
    </location>
</feature>
<evidence type="ECO:0000256" key="9">
    <source>
        <dbReference type="ARBA" id="ARBA00023018"/>
    </source>
</evidence>
<dbReference type="InterPro" id="IPR013106">
    <property type="entry name" value="Ig_V-set"/>
</dbReference>
<dbReference type="InterPro" id="IPR003598">
    <property type="entry name" value="Ig_sub2"/>
</dbReference>
<comment type="similarity">
    <text evidence="15">Belongs to the immunoglobulin superfamily. Turtle family.</text>
</comment>
<dbReference type="FunFam" id="2.60.40.10:FF:000226">
    <property type="entry name" value="protein turtle homolog B"/>
    <property type="match status" value="1"/>
</dbReference>
<evidence type="ECO:0000256" key="17">
    <source>
        <dbReference type="SAM" id="Phobius"/>
    </source>
</evidence>
<evidence type="ECO:0000256" key="16">
    <source>
        <dbReference type="SAM" id="MobiDB-lite"/>
    </source>
</evidence>
<dbReference type="InterPro" id="IPR036116">
    <property type="entry name" value="FN3_sf"/>
</dbReference>
<feature type="domain" description="Ig-like" evidence="18">
    <location>
        <begin position="361"/>
        <end position="441"/>
    </location>
</feature>
<dbReference type="InterPro" id="IPR003961">
    <property type="entry name" value="FN3_dom"/>
</dbReference>
<dbReference type="Pfam" id="PF00041">
    <property type="entry name" value="fn3"/>
    <property type="match status" value="2"/>
</dbReference>
<evidence type="ECO:0000256" key="13">
    <source>
        <dbReference type="ARBA" id="ARBA00023319"/>
    </source>
</evidence>
<dbReference type="FunFam" id="2.60.40.10:FF:000272">
    <property type="entry name" value="Immunoglobulin superfamily member 9B"/>
    <property type="match status" value="1"/>
</dbReference>
<keyword evidence="13" id="KW-0393">Immunoglobulin domain</keyword>
<protein>
    <submittedName>
        <fullName evidence="20">Immunoglobulin superfamily, member 9Bb</fullName>
    </submittedName>
</protein>
<dbReference type="Proteomes" id="UP000694427">
    <property type="component" value="Unplaced"/>
</dbReference>
<dbReference type="PROSITE" id="PS50835">
    <property type="entry name" value="IG_LIKE"/>
    <property type="match status" value="4"/>
</dbReference>
<dbReference type="GO" id="GO:0045202">
    <property type="term" value="C:synapse"/>
    <property type="evidence" value="ECO:0007669"/>
    <property type="project" value="UniProtKB-SubCell"/>
</dbReference>
<dbReference type="CDD" id="cd00063">
    <property type="entry name" value="FN3"/>
    <property type="match status" value="2"/>
</dbReference>
<evidence type="ECO:0000256" key="14">
    <source>
        <dbReference type="ARBA" id="ARBA00034103"/>
    </source>
</evidence>
<keyword evidence="10 17" id="KW-0472">Membrane</keyword>
<keyword evidence="6" id="KW-0677">Repeat</keyword>
<dbReference type="SMART" id="SM00409">
    <property type="entry name" value="IG"/>
    <property type="match status" value="4"/>
</dbReference>
<keyword evidence="4 17" id="KW-0812">Transmembrane</keyword>
<proteinExistence type="inferred from homology"/>
<keyword evidence="3" id="KW-0597">Phosphoprotein</keyword>
<feature type="transmembrane region" description="Helical" evidence="17">
    <location>
        <begin position="664"/>
        <end position="689"/>
    </location>
</feature>
<accession>A0A8C1JHT7</accession>
<evidence type="ECO:0000256" key="7">
    <source>
        <dbReference type="ARBA" id="ARBA00022902"/>
    </source>
</evidence>
<feature type="region of interest" description="Disordered" evidence="16">
    <location>
        <begin position="827"/>
        <end position="847"/>
    </location>
</feature>
<dbReference type="Pfam" id="PF13895">
    <property type="entry name" value="Ig_2"/>
    <property type="match status" value="1"/>
</dbReference>
<feature type="region of interest" description="Disordered" evidence="16">
    <location>
        <begin position="1120"/>
        <end position="1268"/>
    </location>
</feature>
<feature type="domain" description="Fibronectin type-III" evidence="19">
    <location>
        <begin position="453"/>
        <end position="545"/>
    </location>
</feature>
<keyword evidence="11" id="KW-1015">Disulfide bond</keyword>
<dbReference type="SUPFAM" id="SSF48726">
    <property type="entry name" value="Immunoglobulin"/>
    <property type="match status" value="4"/>
</dbReference>
<dbReference type="SMART" id="SM00060">
    <property type="entry name" value="FN3"/>
    <property type="match status" value="2"/>
</dbReference>
<feature type="compositionally biased region" description="Low complexity" evidence="16">
    <location>
        <begin position="1215"/>
        <end position="1224"/>
    </location>
</feature>
<feature type="compositionally biased region" description="Polar residues" evidence="16">
    <location>
        <begin position="1136"/>
        <end position="1150"/>
    </location>
</feature>
<evidence type="ECO:0000259" key="18">
    <source>
        <dbReference type="PROSITE" id="PS50835"/>
    </source>
</evidence>
<dbReference type="InterPro" id="IPR036179">
    <property type="entry name" value="Ig-like_dom_sf"/>
</dbReference>
<comment type="subcellular location">
    <subcellularLocation>
        <location evidence="1">Cell membrane</location>
        <topology evidence="1">Single-pass membrane protein</topology>
    </subcellularLocation>
    <subcellularLocation>
        <location evidence="14">Synapse</location>
    </subcellularLocation>
</comment>
<evidence type="ECO:0000256" key="2">
    <source>
        <dbReference type="ARBA" id="ARBA00022475"/>
    </source>
</evidence>
<feature type="domain" description="Ig-like" evidence="18">
    <location>
        <begin position="265"/>
        <end position="356"/>
    </location>
</feature>
<keyword evidence="9" id="KW-0770">Synapse</keyword>
<dbReference type="PANTHER" id="PTHR12231:SF240">
    <property type="entry name" value="PROTEIN TURTLE HOMOLOG B"/>
    <property type="match status" value="1"/>
</dbReference>
<keyword evidence="8 17" id="KW-1133">Transmembrane helix</keyword>
<dbReference type="FunFam" id="2.60.40.10:FF:000245">
    <property type="entry name" value="protein turtle homolog B isoform X2"/>
    <property type="match status" value="1"/>
</dbReference>
<keyword evidence="12" id="KW-0325">Glycoprotein</keyword>
<dbReference type="SMART" id="SM00406">
    <property type="entry name" value="IGv"/>
    <property type="match status" value="2"/>
</dbReference>
<dbReference type="PANTHER" id="PTHR12231">
    <property type="entry name" value="CTX-RELATED TYPE I TRANSMEMBRANE PROTEIN"/>
    <property type="match status" value="1"/>
</dbReference>
<evidence type="ECO:0000256" key="4">
    <source>
        <dbReference type="ARBA" id="ARBA00022692"/>
    </source>
</evidence>
<sequence>MNHLCVIAHQSPYVLTGAHGVREEPQFVTARAGETVILGCDVAHPLNGQPYVVEWFKFGVPIPFFINFRFYPPHVDPEYSGRASLHGKSSLRIERVRSEDQGWYECKVLMLEQQYHTFHNGSWVHLTVNAPPTFTDTPPQYVEAKEGGSITLSCTAFGNPKPSVSWLREGDPVQGSSKYKVSKHISTLGILTVCPPDNKFWACFYCDLKKKNTYNDLKRRVSILIDGSLIISQVKPEDAGKYTCSPSNSLGRPPSASAYLTVHYPARVVNMPPVIYVAIGLPGYIRCPVDANPPVTSVKWRKDGLPLRIEKYPGWSQMEDGSIRVSEVTEDSLGTYTCVPYNSLGTMGQSPPAPLVLKDPPKFLVVPGGEYRQEAGRELVIPCEAEGDPFPNITWRKVGKPSRSKHNVLPRGSLQFKSLSKEDHGEWECVASNVATSITASTHLLVIGTSPHAPAKVHVSVSTTSANVSWEPGYDGGFEQTFSVWVKREQLGPHDWLSMAVPGGQHWLLVQGLEPETAYQFSVLAQNKLGTGPFSEVVTVNTLVFPISTPEPLVLLTPPRCLTANRTQQGVLLTWIPPANHTSPIDHYIMEFRLGERWDVLDDTIPAGETELLARDLVQEAWYEFRVMAVMEDLISEPSNVVGVSSTDYFPPPEVPDEGLARPVVAGIVATICFLAAAILFSTLAACFVNKQRRRKLKRRRDPPLSITHCRKSVETPSSSGKVSPESVRSIGPPSESSEDGLRAKKFPQSPAKEKELSLYKKTKRAIISKKYSVSKHEAEATTPIELISRGPDGRFVMEPTDAETPVKPRRIEGFPFVEESDLYPEFRQSDEENDDPGPMPPMMATLRPHQISPISSSQESYLQPPAYSPRFQRPMEGMTIMETSRLQATGQIRGAPHFRAFSHGQFYSYLGSPGEPEPPPPFYMPDTSPLSSVMSSPPYHLEGPFGHPTIPEEIGEGEIQHYAVSGYTLPLAHPSTSRSPDIWQRPDFTFATIEGPHFIFPPPHPLHLHPEPPLPPPLVLPPSALQPSTLQVSPYPGILQLEAPKSRPGKSPSKVKPQSLPAKRLPMQEAQSLGQLRHTSHGMGVPVLPYPDPVSHMVGPSSFGSLDMRWYELTPRLSPRQPRRMEPSMVVLQPSRLSPLTQSPISSHEGSPEIVVRPRPRPSVIQPPPEMSEITLQPPSSVSFSRRSSPSSSPAQGQGSRRASPSYRSHMAFATSAASYPSQSPSPPIESSNIFGQMPTQRRTEEEILPSEPSPPQLSASGHGDRPFRATCLEKFHFKLIKMQKQSP</sequence>
<feature type="compositionally biased region" description="Low complexity" evidence="16">
    <location>
        <begin position="1178"/>
        <end position="1203"/>
    </location>
</feature>
<evidence type="ECO:0000256" key="11">
    <source>
        <dbReference type="ARBA" id="ARBA00023157"/>
    </source>
</evidence>
<keyword evidence="7" id="KW-0524">Neurogenesis</keyword>
<dbReference type="CDD" id="cd00096">
    <property type="entry name" value="Ig"/>
    <property type="match status" value="1"/>
</dbReference>
<reference evidence="20" key="1">
    <citation type="submission" date="2025-08" db="UniProtKB">
        <authorList>
            <consortium name="Ensembl"/>
        </authorList>
    </citation>
    <scope>IDENTIFICATION</scope>
</reference>
<feature type="domain" description="Fibronectin type-III" evidence="19">
    <location>
        <begin position="558"/>
        <end position="653"/>
    </location>
</feature>
<feature type="region of interest" description="Disordered" evidence="16">
    <location>
        <begin position="1041"/>
        <end position="1066"/>
    </location>
</feature>
<dbReference type="InterPro" id="IPR007110">
    <property type="entry name" value="Ig-like_dom"/>
</dbReference>
<keyword evidence="2" id="KW-1003">Cell membrane</keyword>
<evidence type="ECO:0000256" key="12">
    <source>
        <dbReference type="ARBA" id="ARBA00023180"/>
    </source>
</evidence>
<dbReference type="Ensembl" id="ENSCCRT00010036068.1">
    <property type="protein sequence ID" value="ENSCCRP00010032889.1"/>
    <property type="gene ID" value="ENSCCRG00010013638.1"/>
</dbReference>
<feature type="domain" description="Ig-like" evidence="18">
    <location>
        <begin position="132"/>
        <end position="261"/>
    </location>
</feature>